<sequence>MIGVWMAAEMIMVGVVATAVMDVIAELRARLTGVRGLDYALLGRWVLHMRNGRWFHDTIGGAAKQTGERVLGWALHYLIGVIWAVPVVLLVQSGANAGAAALLVGVGSVVAPWLIMQPAFGMGVAGRRLPHPWVARSRSLQTHLSFALGLWLAVLGQMALFSD</sequence>
<feature type="transmembrane region" description="Helical" evidence="1">
    <location>
        <begin position="70"/>
        <end position="91"/>
    </location>
</feature>
<keyword evidence="3" id="KW-1185">Reference proteome</keyword>
<organism evidence="2 3">
    <name type="scientific">Sulfitobacter mediterraneus</name>
    <dbReference type="NCBI Taxonomy" id="83219"/>
    <lineage>
        <taxon>Bacteria</taxon>
        <taxon>Pseudomonadati</taxon>
        <taxon>Pseudomonadota</taxon>
        <taxon>Alphaproteobacteria</taxon>
        <taxon>Rhodobacterales</taxon>
        <taxon>Roseobacteraceae</taxon>
        <taxon>Sulfitobacter</taxon>
    </lineage>
</organism>
<proteinExistence type="predicted"/>
<feature type="transmembrane region" description="Helical" evidence="1">
    <location>
        <begin position="6"/>
        <end position="25"/>
    </location>
</feature>
<keyword evidence="1" id="KW-1133">Transmembrane helix</keyword>
<keyword evidence="1" id="KW-0472">Membrane</keyword>
<dbReference type="EMBL" id="JEMU01000007">
    <property type="protein sequence ID" value="KAJ03189.1"/>
    <property type="molecule type" value="Genomic_DNA"/>
</dbReference>
<dbReference type="Pfam" id="PF11158">
    <property type="entry name" value="DUF2938"/>
    <property type="match status" value="1"/>
</dbReference>
<dbReference type="eggNOG" id="ENOG5031TIF">
    <property type="taxonomic scope" value="Bacteria"/>
</dbReference>
<evidence type="ECO:0000313" key="2">
    <source>
        <dbReference type="EMBL" id="KAJ03189.1"/>
    </source>
</evidence>
<dbReference type="InterPro" id="IPR021329">
    <property type="entry name" value="DUF2938"/>
</dbReference>
<accession>A0A061SUN2</accession>
<keyword evidence="1" id="KW-0812">Transmembrane</keyword>
<evidence type="ECO:0000313" key="3">
    <source>
        <dbReference type="Proteomes" id="UP000027337"/>
    </source>
</evidence>
<evidence type="ECO:0008006" key="4">
    <source>
        <dbReference type="Google" id="ProtNLM"/>
    </source>
</evidence>
<comment type="caution">
    <text evidence="2">The sequence shown here is derived from an EMBL/GenBank/DDBJ whole genome shotgun (WGS) entry which is preliminary data.</text>
</comment>
<dbReference type="STRING" id="83219.PM02_09855"/>
<dbReference type="Proteomes" id="UP000027337">
    <property type="component" value="Unassembled WGS sequence"/>
</dbReference>
<dbReference type="AlphaFoldDB" id="A0A061SUN2"/>
<feature type="transmembrane region" description="Helical" evidence="1">
    <location>
        <begin position="140"/>
        <end position="161"/>
    </location>
</feature>
<reference evidence="2 3" key="1">
    <citation type="journal article" date="2014" name="Genome Announc.">
        <title>Draft Genome Sequences of Two Isolates of the Roseobacter Group, Sulfitobacter sp. Strains 3SOLIMAR09 and 1FIGIMAR09, from Harbors of Mallorca Island (Mediterranean Sea).</title>
        <authorList>
            <person name="Mas-Llado M."/>
            <person name="Pina-Villalonga J.M."/>
            <person name="Brunet-Galmes I."/>
            <person name="Nogales B."/>
            <person name="Bosch R."/>
        </authorList>
    </citation>
    <scope>NUCLEOTIDE SEQUENCE [LARGE SCALE GENOMIC DNA]</scope>
    <source>
        <strain evidence="2 3">1FIGIMAR09</strain>
    </source>
</reference>
<feature type="transmembrane region" description="Helical" evidence="1">
    <location>
        <begin position="97"/>
        <end position="120"/>
    </location>
</feature>
<dbReference type="RefSeq" id="WP_051584112.1">
    <property type="nucleotide sequence ID" value="NZ_JEMU01000007.1"/>
</dbReference>
<protein>
    <recommendedName>
        <fullName evidence="4">DUF2938 family protein</fullName>
    </recommendedName>
</protein>
<name>A0A061SUN2_9RHOB</name>
<gene>
    <name evidence="2" type="ORF">PM02_09855</name>
</gene>
<evidence type="ECO:0000256" key="1">
    <source>
        <dbReference type="SAM" id="Phobius"/>
    </source>
</evidence>